<evidence type="ECO:0000313" key="10">
    <source>
        <dbReference type="Proteomes" id="UP000007306"/>
    </source>
</evidence>
<dbReference type="STRING" id="4538.I1QH71"/>
<name>I1QH71_ORYGL</name>
<dbReference type="InterPro" id="IPR000932">
    <property type="entry name" value="PS_antenna-like"/>
</dbReference>
<evidence type="ECO:0000256" key="1">
    <source>
        <dbReference type="ARBA" id="ARBA00004141"/>
    </source>
</evidence>
<dbReference type="GO" id="GO:0009523">
    <property type="term" value="C:photosystem II"/>
    <property type="evidence" value="ECO:0007669"/>
    <property type="project" value="UniProtKB-KW"/>
</dbReference>
<keyword evidence="7" id="KW-0472">Membrane</keyword>
<keyword evidence="2" id="KW-0148">Chlorophyll</keyword>
<dbReference type="EnsemblPlants" id="ORGLA08G0077200.1">
    <property type="protein sequence ID" value="ORGLA08G0077200.1"/>
    <property type="gene ID" value="ORGLA08G0077200"/>
</dbReference>
<evidence type="ECO:0000256" key="6">
    <source>
        <dbReference type="ARBA" id="ARBA00022991"/>
    </source>
</evidence>
<keyword evidence="4" id="KW-0812">Transmembrane</keyword>
<accession>I1QH71</accession>
<dbReference type="SUPFAM" id="SSF161077">
    <property type="entry name" value="Photosystem II antenna protein-like"/>
    <property type="match status" value="1"/>
</dbReference>
<comment type="subcellular location">
    <subcellularLocation>
        <location evidence="1">Membrane</location>
        <topology evidence="1">Multi-pass membrane protein</topology>
    </subcellularLocation>
</comment>
<evidence type="ECO:0000256" key="4">
    <source>
        <dbReference type="ARBA" id="ARBA00022692"/>
    </source>
</evidence>
<dbReference type="GO" id="GO:0009536">
    <property type="term" value="C:plastid"/>
    <property type="evidence" value="ECO:0007669"/>
    <property type="project" value="UniProtKB-ARBA"/>
</dbReference>
<dbReference type="HOGENOM" id="CLU_185590_0_0_1"/>
<evidence type="ECO:0000256" key="2">
    <source>
        <dbReference type="ARBA" id="ARBA00022494"/>
    </source>
</evidence>
<keyword evidence="3" id="KW-0602">Photosynthesis</keyword>
<evidence type="ECO:0000256" key="5">
    <source>
        <dbReference type="ARBA" id="ARBA00022989"/>
    </source>
</evidence>
<dbReference type="AlphaFoldDB" id="I1QH71"/>
<keyword evidence="10" id="KW-1185">Reference proteome</keyword>
<evidence type="ECO:0000256" key="3">
    <source>
        <dbReference type="ARBA" id="ARBA00022531"/>
    </source>
</evidence>
<dbReference type="OMA" id="AEDGDCQ"/>
<keyword evidence="8" id="KW-0604">Photosystem II</keyword>
<dbReference type="GO" id="GO:0009767">
    <property type="term" value="P:photosynthetic electron transport chain"/>
    <property type="evidence" value="ECO:0007669"/>
    <property type="project" value="InterPro"/>
</dbReference>
<evidence type="ECO:0000313" key="9">
    <source>
        <dbReference type="EnsemblPlants" id="ORGLA08G0077200.1"/>
    </source>
</evidence>
<protein>
    <submittedName>
        <fullName evidence="9">Uncharacterized protein</fullName>
    </submittedName>
</protein>
<dbReference type="GO" id="GO:0016168">
    <property type="term" value="F:chlorophyll binding"/>
    <property type="evidence" value="ECO:0007669"/>
    <property type="project" value="UniProtKB-KW"/>
</dbReference>
<dbReference type="Gramene" id="ORGLA08G0077200.1">
    <property type="protein sequence ID" value="ORGLA08G0077200.1"/>
    <property type="gene ID" value="ORGLA08G0077200"/>
</dbReference>
<evidence type="ECO:0000256" key="8">
    <source>
        <dbReference type="ARBA" id="ARBA00023276"/>
    </source>
</evidence>
<dbReference type="InterPro" id="IPR036001">
    <property type="entry name" value="PS_II_antenna-like_sf"/>
</dbReference>
<reference evidence="9" key="1">
    <citation type="submission" date="2015-06" db="UniProtKB">
        <authorList>
            <consortium name="EnsemblPlants"/>
        </authorList>
    </citation>
    <scope>IDENTIFICATION</scope>
</reference>
<keyword evidence="6" id="KW-0157">Chromophore</keyword>
<evidence type="ECO:0000256" key="7">
    <source>
        <dbReference type="ARBA" id="ARBA00023136"/>
    </source>
</evidence>
<organism evidence="9 10">
    <name type="scientific">Oryza glaberrima</name>
    <name type="common">African rice</name>
    <dbReference type="NCBI Taxonomy" id="4538"/>
    <lineage>
        <taxon>Eukaryota</taxon>
        <taxon>Viridiplantae</taxon>
        <taxon>Streptophyta</taxon>
        <taxon>Embryophyta</taxon>
        <taxon>Tracheophyta</taxon>
        <taxon>Spermatophyta</taxon>
        <taxon>Magnoliopsida</taxon>
        <taxon>Liliopsida</taxon>
        <taxon>Poales</taxon>
        <taxon>Poaceae</taxon>
        <taxon>BOP clade</taxon>
        <taxon>Oryzoideae</taxon>
        <taxon>Oryzeae</taxon>
        <taxon>Oryzinae</taxon>
        <taxon>Oryza</taxon>
    </lineage>
</organism>
<dbReference type="Proteomes" id="UP000007306">
    <property type="component" value="Chromosome 8"/>
</dbReference>
<reference evidence="9 10" key="2">
    <citation type="submission" date="2018-04" db="EMBL/GenBank/DDBJ databases">
        <title>OglaRS2 (Oryza glaberrima Reference Sequence Version 2).</title>
        <authorList>
            <person name="Zhang J."/>
            <person name="Kudrna D."/>
            <person name="Lee S."/>
            <person name="Talag J."/>
            <person name="Rajasekar S."/>
            <person name="Wing R.A."/>
        </authorList>
    </citation>
    <scope>NUCLEOTIDE SEQUENCE [LARGE SCALE GENOMIC DNA]</scope>
    <source>
        <strain evidence="9 10">cv. IRGC 96717</strain>
    </source>
</reference>
<proteinExistence type="predicted"/>
<keyword evidence="5" id="KW-1133">Transmembrane helix</keyword>
<dbReference type="Pfam" id="PF00421">
    <property type="entry name" value="PSII"/>
    <property type="match status" value="1"/>
</dbReference>
<sequence>MALYELVVFDPSDPVLDPMWRQGMFVIPFMTRLGITNSWGGWSVSEGTATNPGVACFGFGAFHVTGLYGLGIRESDDNWNIRSYSGSRVYDNAEDGDCQVRRKEV</sequence>